<feature type="domain" description="IPT/TIG" evidence="2">
    <location>
        <begin position="121"/>
        <end position="198"/>
    </location>
</feature>
<dbReference type="CDD" id="cd00603">
    <property type="entry name" value="IPT_PCSR"/>
    <property type="match status" value="1"/>
</dbReference>
<keyword evidence="1" id="KW-0732">Signal</keyword>
<feature type="signal peptide" evidence="1">
    <location>
        <begin position="1"/>
        <end position="18"/>
    </location>
</feature>
<dbReference type="AlphaFoldDB" id="Q7NJP2"/>
<accession>Q7NJP2</accession>
<evidence type="ECO:0000313" key="3">
    <source>
        <dbReference type="EMBL" id="BAC89731.1"/>
    </source>
</evidence>
<dbReference type="CDD" id="cd00102">
    <property type="entry name" value="IPT"/>
    <property type="match status" value="2"/>
</dbReference>
<dbReference type="InParanoid" id="Q7NJP2"/>
<feature type="chain" id="PRO_5004288873" evidence="1">
    <location>
        <begin position="19"/>
        <end position="550"/>
    </location>
</feature>
<dbReference type="Gene3D" id="2.60.40.10">
    <property type="entry name" value="Immunoglobulins"/>
    <property type="match status" value="4"/>
</dbReference>
<name>Q7NJP2_GLOVI</name>
<dbReference type="InterPro" id="IPR002909">
    <property type="entry name" value="IPT_dom"/>
</dbReference>
<dbReference type="OrthoDB" id="1433682at2"/>
<dbReference type="Proteomes" id="UP000000557">
    <property type="component" value="Chromosome"/>
</dbReference>
<protein>
    <submittedName>
        <fullName evidence="3">Glr1790 protein</fullName>
    </submittedName>
</protein>
<dbReference type="SMART" id="SM00429">
    <property type="entry name" value="IPT"/>
    <property type="match status" value="4"/>
</dbReference>
<keyword evidence="4" id="KW-1185">Reference proteome</keyword>
<proteinExistence type="predicted"/>
<dbReference type="RefSeq" id="WP_011141788.1">
    <property type="nucleotide sequence ID" value="NC_005125.1"/>
</dbReference>
<dbReference type="InterPro" id="IPR013783">
    <property type="entry name" value="Ig-like_fold"/>
</dbReference>
<dbReference type="STRING" id="251221.gene:10759282"/>
<dbReference type="PhylomeDB" id="Q7NJP2"/>
<dbReference type="KEGG" id="gvi:glr1790"/>
<feature type="domain" description="IPT/TIG" evidence="2">
    <location>
        <begin position="41"/>
        <end position="119"/>
    </location>
</feature>
<dbReference type="HOGENOM" id="CLU_036589_0_0_3"/>
<feature type="domain" description="IPT/TIG" evidence="2">
    <location>
        <begin position="201"/>
        <end position="280"/>
    </location>
</feature>
<dbReference type="EMBL" id="BA000045">
    <property type="protein sequence ID" value="BAC89731.1"/>
    <property type="molecule type" value="Genomic_DNA"/>
</dbReference>
<dbReference type="Pfam" id="PF01833">
    <property type="entry name" value="TIG"/>
    <property type="match status" value="4"/>
</dbReference>
<reference evidence="3 4" key="2">
    <citation type="journal article" date="2003" name="DNA Res.">
        <title>Complete genome structure of Gloeobacter violaceus PCC 7421, a cyanobacterium that lacks thylakoids (supplement).</title>
        <authorList>
            <person name="Nakamura Y."/>
            <person name="Kaneko T."/>
            <person name="Sato S."/>
            <person name="Mimuro M."/>
            <person name="Miyashita H."/>
            <person name="Tsuchiya T."/>
            <person name="Sasamoto S."/>
            <person name="Watanabe A."/>
            <person name="Kawashima K."/>
            <person name="Kishida Y."/>
            <person name="Kiyokawa C."/>
            <person name="Kohara M."/>
            <person name="Matsumoto M."/>
            <person name="Matsuno A."/>
            <person name="Nakazaki N."/>
            <person name="Shimpo S."/>
            <person name="Takeuchi C."/>
            <person name="Yamada M."/>
            <person name="Tabata S."/>
        </authorList>
    </citation>
    <scope>NUCLEOTIDE SEQUENCE [LARGE SCALE GENOMIC DNA]</scope>
    <source>
        <strain evidence="4">ATCC 29082 / PCC 7421</strain>
    </source>
</reference>
<reference evidence="3 4" key="1">
    <citation type="journal article" date="2003" name="DNA Res.">
        <title>Complete genome structure of Gloeobacter violaceus PCC 7421, a cyanobacterium that lacks thylakoids.</title>
        <authorList>
            <person name="Nakamura Y."/>
            <person name="Kaneko T."/>
            <person name="Sato S."/>
            <person name="Mimuro M."/>
            <person name="Miyashita H."/>
            <person name="Tsuchiya T."/>
            <person name="Sasamoto S."/>
            <person name="Watanabe A."/>
            <person name="Kawashima K."/>
            <person name="Kishida Y."/>
            <person name="Kiyokawa C."/>
            <person name="Kohara M."/>
            <person name="Matsumoto M."/>
            <person name="Matsuno A."/>
            <person name="Nakazaki N."/>
            <person name="Shimpo S."/>
            <person name="Takeuchi C."/>
            <person name="Yamada M."/>
            <person name="Tabata S."/>
        </authorList>
    </citation>
    <scope>NUCLEOTIDE SEQUENCE [LARGE SCALE GENOMIC DNA]</scope>
    <source>
        <strain evidence="4">ATCC 29082 / PCC 7421</strain>
    </source>
</reference>
<dbReference type="eggNOG" id="COG3468">
    <property type="taxonomic scope" value="Bacteria"/>
</dbReference>
<dbReference type="SUPFAM" id="SSF81296">
    <property type="entry name" value="E set domains"/>
    <property type="match status" value="4"/>
</dbReference>
<evidence type="ECO:0000313" key="4">
    <source>
        <dbReference type="Proteomes" id="UP000000557"/>
    </source>
</evidence>
<evidence type="ECO:0000259" key="2">
    <source>
        <dbReference type="SMART" id="SM00429"/>
    </source>
</evidence>
<sequence>MRLKLAFVCGFSALFALNPVQLPEHFMGLVIDQPSAWAASSPTVSSFSPTSGGPGTQVTINGSNFDGLENINFNGAYAAYIWVSSSQLKATVPSGATTGKIQVKTTVGSASSSSQFTVPEVISSFSPSSGPVGTSVTINGSGFSNSVSSVKFGDGYVSFVRESAGKIQATTNTSASTGKIIINNGGTLISSSGTFTVTTLQPRVDSFTPTNGPPGTKVVIKGANFINVNSVQIGSIYLAFTVDSETQITATTKTGNVSGKITVTTLDNGSASSAGSFTSDPPKITSFSPMSGSAYPVTTVTINGLNLVGISGVSFDGAPTSYRILSDKKLEAEVPCPARTGTISVKTFAGTIYSTSNFGVQDAGVPEDIPTPIACLVTPTTPPPGFTAATYWAVALVDTAKSGTGSVEVAYTQLWCTIDGVDTKLADDVGTLFGGLFSRDTWDGAPVSTPMPWTYNPTNNSAIVYPSENPDLFYHWYMPTPRASWPSDASVTSCRVKTRVKISGSALLQMGGDWWLNSTAAWNGEQVNNRAMGNTNWYFPNGEWQDITFP</sequence>
<dbReference type="EnsemblBacteria" id="BAC89731">
    <property type="protein sequence ID" value="BAC89731"/>
    <property type="gene ID" value="BAC89731"/>
</dbReference>
<feature type="domain" description="IPT/TIG" evidence="2">
    <location>
        <begin position="281"/>
        <end position="361"/>
    </location>
</feature>
<gene>
    <name evidence="3" type="ordered locus">glr1790</name>
</gene>
<evidence type="ECO:0000256" key="1">
    <source>
        <dbReference type="SAM" id="SignalP"/>
    </source>
</evidence>
<organism evidence="3 4">
    <name type="scientific">Gloeobacter violaceus (strain ATCC 29082 / PCC 7421)</name>
    <dbReference type="NCBI Taxonomy" id="251221"/>
    <lineage>
        <taxon>Bacteria</taxon>
        <taxon>Bacillati</taxon>
        <taxon>Cyanobacteriota</taxon>
        <taxon>Cyanophyceae</taxon>
        <taxon>Gloeobacterales</taxon>
        <taxon>Gloeobacteraceae</taxon>
        <taxon>Gloeobacter</taxon>
    </lineage>
</organism>
<dbReference type="InterPro" id="IPR014756">
    <property type="entry name" value="Ig_E-set"/>
</dbReference>